<proteinExistence type="predicted"/>
<dbReference type="RefSeq" id="XP_060422623.1">
    <property type="nucleotide sequence ID" value="XM_060580224.1"/>
</dbReference>
<feature type="compositionally biased region" description="Low complexity" evidence="1">
    <location>
        <begin position="78"/>
        <end position="95"/>
    </location>
</feature>
<accession>A0AAJ0EQS1</accession>
<protein>
    <submittedName>
        <fullName evidence="2">Uncharacterized protein</fullName>
    </submittedName>
</protein>
<evidence type="ECO:0000256" key="1">
    <source>
        <dbReference type="SAM" id="MobiDB-lite"/>
    </source>
</evidence>
<evidence type="ECO:0000313" key="3">
    <source>
        <dbReference type="Proteomes" id="UP001224890"/>
    </source>
</evidence>
<feature type="region of interest" description="Disordered" evidence="1">
    <location>
        <begin position="67"/>
        <end position="103"/>
    </location>
</feature>
<feature type="compositionally biased region" description="Polar residues" evidence="1">
    <location>
        <begin position="290"/>
        <end position="300"/>
    </location>
</feature>
<organism evidence="2 3">
    <name type="scientific">Colletotrichum godetiae</name>
    <dbReference type="NCBI Taxonomy" id="1209918"/>
    <lineage>
        <taxon>Eukaryota</taxon>
        <taxon>Fungi</taxon>
        <taxon>Dikarya</taxon>
        <taxon>Ascomycota</taxon>
        <taxon>Pezizomycotina</taxon>
        <taxon>Sordariomycetes</taxon>
        <taxon>Hypocreomycetidae</taxon>
        <taxon>Glomerellales</taxon>
        <taxon>Glomerellaceae</taxon>
        <taxon>Colletotrichum</taxon>
        <taxon>Colletotrichum acutatum species complex</taxon>
    </lineage>
</organism>
<feature type="compositionally biased region" description="Polar residues" evidence="1">
    <location>
        <begin position="308"/>
        <end position="324"/>
    </location>
</feature>
<keyword evidence="3" id="KW-1185">Reference proteome</keyword>
<feature type="region of interest" description="Disordered" evidence="1">
    <location>
        <begin position="259"/>
        <end position="324"/>
    </location>
</feature>
<evidence type="ECO:0000313" key="2">
    <source>
        <dbReference type="EMBL" id="KAK1657859.1"/>
    </source>
</evidence>
<comment type="caution">
    <text evidence="2">The sequence shown here is derived from an EMBL/GenBank/DDBJ whole genome shotgun (WGS) entry which is preliminary data.</text>
</comment>
<dbReference type="Proteomes" id="UP001224890">
    <property type="component" value="Unassembled WGS sequence"/>
</dbReference>
<sequence length="406" mass="44163">MVVEVGSLNRNALEPFKTWRLGSSACEDDGGINIDSHLFSPQALRECAKHHANCPSATIFRRTLVTTNDHGPEHEPKTSATTPTGTAQTNTTTPSPTTPPMVPSFVFITSQEEKPNFVFSSQPPSSKRVKRCRAESDVDGPYTAGLSCKKRRLRLHLITSRLSQPYSLPATHIINREASPLGDKRFVKLAAVATSPEVGKQGLLRESSIMLRAAVLNRIRLRVRNEATQRGDIGVAVTAANAAVLHHGQQLATGARFVAQSPAHPEHRQQPPPARVILMRPGISPGTPHPTGSLSVQAQRKPSPPWTPQSTRIQPVSPRLNPTRSPVLAPSSTMLDEMEDDGLLAFPTSTHECSYAWADDDDLEDVYSDFGAIFGGSEQTGETEDDGNSYEEYLDELDGISWVGGR</sequence>
<dbReference type="EMBL" id="JAHMHR010000083">
    <property type="protein sequence ID" value="KAK1657859.1"/>
    <property type="molecule type" value="Genomic_DNA"/>
</dbReference>
<reference evidence="2" key="1">
    <citation type="submission" date="2021-06" db="EMBL/GenBank/DDBJ databases">
        <title>Comparative genomics, transcriptomics and evolutionary studies reveal genomic signatures of adaptation to plant cell wall in hemibiotrophic fungi.</title>
        <authorList>
            <consortium name="DOE Joint Genome Institute"/>
            <person name="Baroncelli R."/>
            <person name="Diaz J.F."/>
            <person name="Benocci T."/>
            <person name="Peng M."/>
            <person name="Battaglia E."/>
            <person name="Haridas S."/>
            <person name="Andreopoulos W."/>
            <person name="Labutti K."/>
            <person name="Pangilinan J."/>
            <person name="Floch G.L."/>
            <person name="Makela M.R."/>
            <person name="Henrissat B."/>
            <person name="Grigoriev I.V."/>
            <person name="Crouch J.A."/>
            <person name="De Vries R.P."/>
            <person name="Sukno S.A."/>
            <person name="Thon M.R."/>
        </authorList>
    </citation>
    <scope>NUCLEOTIDE SEQUENCE</scope>
    <source>
        <strain evidence="2">CBS 193.32</strain>
    </source>
</reference>
<gene>
    <name evidence="2" type="ORF">BDP55DRAFT_734592</name>
</gene>
<name>A0AAJ0EQS1_9PEZI</name>
<dbReference type="AlphaFoldDB" id="A0AAJ0EQS1"/>
<dbReference type="GeneID" id="85464750"/>